<evidence type="ECO:0000313" key="3">
    <source>
        <dbReference type="EMBL" id="CAI2767599.1"/>
    </source>
</evidence>
<dbReference type="Proteomes" id="UP000474567">
    <property type="component" value="Unassembled WGS sequence"/>
</dbReference>
<reference evidence="2 4" key="1">
    <citation type="submission" date="2020-02" db="EMBL/GenBank/DDBJ databases">
        <authorList>
            <person name="Criscuolo A."/>
        </authorList>
    </citation>
    <scope>NUCLEOTIDE SEQUENCE [LARGE SCALE GENOMIC DNA]</scope>
    <source>
        <strain evidence="2">CECT7796</strain>
    </source>
</reference>
<accession>A0A9W4TIW5</accession>
<reference evidence="3" key="2">
    <citation type="submission" date="2022-09" db="EMBL/GenBank/DDBJ databases">
        <authorList>
            <person name="Duchaud E."/>
        </authorList>
    </citation>
    <scope>NUCLEOTIDE SEQUENCE</scope>
    <source>
        <strain evidence="3">TRV642</strain>
    </source>
</reference>
<organism evidence="3 5">
    <name type="scientific">Flavobacterium collinsii</name>
    <dbReference type="NCBI Taxonomy" id="1114861"/>
    <lineage>
        <taxon>Bacteria</taxon>
        <taxon>Pseudomonadati</taxon>
        <taxon>Bacteroidota</taxon>
        <taxon>Flavobacteriia</taxon>
        <taxon>Flavobacteriales</taxon>
        <taxon>Flavobacteriaceae</taxon>
        <taxon>Flavobacterium</taxon>
    </lineage>
</organism>
<evidence type="ECO:0000313" key="2">
    <source>
        <dbReference type="EMBL" id="CAA9203500.1"/>
    </source>
</evidence>
<name>A0A9W4TIW5_9FLAO</name>
<dbReference type="EMBL" id="CADCST010000203">
    <property type="protein sequence ID" value="CAA9203500.1"/>
    <property type="molecule type" value="Genomic_DNA"/>
</dbReference>
<gene>
    <name evidence="2" type="ORF">FLACOL7796_04756</name>
    <name evidence="3" type="ORF">TRV642_2749</name>
</gene>
<sequence length="205" mass="23983">MKKILCYVTLVFAFGGLISESMNDFMNLKLIYYNLHPDKYYEKDKLYIYKKEENNSTSSSGSNSWYYGTLEKQKTKDNIYYSRSYLKQNTLSDSKGEYLKVWYCKKAQKMILREGDKLSPEIYFSGIIIYALIIMIIPCLITITKKVKMKTKLSIVLLFAITIQSFSQNQNEGYIVEDDKNIIVEISNYSVPLKINRVSSQYQIN</sequence>
<dbReference type="Proteomes" id="UP001152749">
    <property type="component" value="Chromosome"/>
</dbReference>
<proteinExistence type="predicted"/>
<keyword evidence="1" id="KW-0472">Membrane</keyword>
<dbReference type="RefSeq" id="WP_173968540.1">
    <property type="nucleotide sequence ID" value="NZ_CADCST010000203.1"/>
</dbReference>
<dbReference type="AlphaFoldDB" id="A0A9W4TIW5"/>
<evidence type="ECO:0000313" key="4">
    <source>
        <dbReference type="Proteomes" id="UP000474567"/>
    </source>
</evidence>
<keyword evidence="4" id="KW-1185">Reference proteome</keyword>
<dbReference type="KEGG" id="fcs:TRV642_2749"/>
<keyword evidence="1" id="KW-1133">Transmembrane helix</keyword>
<evidence type="ECO:0000256" key="1">
    <source>
        <dbReference type="SAM" id="Phobius"/>
    </source>
</evidence>
<feature type="transmembrane region" description="Helical" evidence="1">
    <location>
        <begin position="122"/>
        <end position="143"/>
    </location>
</feature>
<evidence type="ECO:0000313" key="5">
    <source>
        <dbReference type="Proteomes" id="UP001152749"/>
    </source>
</evidence>
<protein>
    <submittedName>
        <fullName evidence="3">Uncharacterized protein</fullName>
    </submittedName>
</protein>
<dbReference type="EMBL" id="OX336425">
    <property type="protein sequence ID" value="CAI2767599.1"/>
    <property type="molecule type" value="Genomic_DNA"/>
</dbReference>
<keyword evidence="1" id="KW-0812">Transmembrane</keyword>